<name>A0AAV8REK1_ENSVE</name>
<dbReference type="Proteomes" id="UP001222027">
    <property type="component" value="Unassembled WGS sequence"/>
</dbReference>
<gene>
    <name evidence="2" type="ORF">OPV22_009969</name>
</gene>
<accession>A0AAV8REK1</accession>
<proteinExistence type="predicted"/>
<evidence type="ECO:0000313" key="3">
    <source>
        <dbReference type="Proteomes" id="UP001222027"/>
    </source>
</evidence>
<keyword evidence="1" id="KW-0732">Signal</keyword>
<sequence length="72" mass="7904">MASKITTNTLLCFLFLLSFVLSIAVPEPAGSEAHVYSSNLLLLQVFPTTSLRGSVRINGREPNDAPWRKNVT</sequence>
<protein>
    <recommendedName>
        <fullName evidence="4">Purple acid phosphatase Fn3-like domain-containing protein</fullName>
    </recommendedName>
</protein>
<keyword evidence="3" id="KW-1185">Reference proteome</keyword>
<evidence type="ECO:0000313" key="2">
    <source>
        <dbReference type="EMBL" id="KAJ8499417.1"/>
    </source>
</evidence>
<evidence type="ECO:0008006" key="4">
    <source>
        <dbReference type="Google" id="ProtNLM"/>
    </source>
</evidence>
<dbReference type="EMBL" id="JAQQAF010000003">
    <property type="protein sequence ID" value="KAJ8499417.1"/>
    <property type="molecule type" value="Genomic_DNA"/>
</dbReference>
<evidence type="ECO:0000256" key="1">
    <source>
        <dbReference type="SAM" id="SignalP"/>
    </source>
</evidence>
<comment type="caution">
    <text evidence="2">The sequence shown here is derived from an EMBL/GenBank/DDBJ whole genome shotgun (WGS) entry which is preliminary data.</text>
</comment>
<feature type="signal peptide" evidence="1">
    <location>
        <begin position="1"/>
        <end position="24"/>
    </location>
</feature>
<feature type="chain" id="PRO_5044023833" description="Purple acid phosphatase Fn3-like domain-containing protein" evidence="1">
    <location>
        <begin position="25"/>
        <end position="72"/>
    </location>
</feature>
<dbReference type="AlphaFoldDB" id="A0AAV8REK1"/>
<organism evidence="2 3">
    <name type="scientific">Ensete ventricosum</name>
    <name type="common">Abyssinian banana</name>
    <name type="synonym">Musa ensete</name>
    <dbReference type="NCBI Taxonomy" id="4639"/>
    <lineage>
        <taxon>Eukaryota</taxon>
        <taxon>Viridiplantae</taxon>
        <taxon>Streptophyta</taxon>
        <taxon>Embryophyta</taxon>
        <taxon>Tracheophyta</taxon>
        <taxon>Spermatophyta</taxon>
        <taxon>Magnoliopsida</taxon>
        <taxon>Liliopsida</taxon>
        <taxon>Zingiberales</taxon>
        <taxon>Musaceae</taxon>
        <taxon>Ensete</taxon>
    </lineage>
</organism>
<reference evidence="2 3" key="1">
    <citation type="submission" date="2022-12" db="EMBL/GenBank/DDBJ databases">
        <title>Chromosome-scale assembly of the Ensete ventricosum genome.</title>
        <authorList>
            <person name="Dussert Y."/>
            <person name="Stocks J."/>
            <person name="Wendawek A."/>
            <person name="Woldeyes F."/>
            <person name="Nichols R.A."/>
            <person name="Borrell J.S."/>
        </authorList>
    </citation>
    <scope>NUCLEOTIDE SEQUENCE [LARGE SCALE GENOMIC DNA]</scope>
    <source>
        <strain evidence="3">cv. Maze</strain>
        <tissue evidence="2">Seeds</tissue>
    </source>
</reference>